<name>A0A7C9KXS6_9SPHN</name>
<dbReference type="CDD" id="cd08896">
    <property type="entry name" value="SRPBCC_CalC_Aha1-like_3"/>
    <property type="match status" value="1"/>
</dbReference>
<reference evidence="3 4" key="1">
    <citation type="submission" date="2019-09" db="EMBL/GenBank/DDBJ databases">
        <title>Polymorphobacter sp. isolated from a lake in China.</title>
        <authorList>
            <person name="Liu Z."/>
        </authorList>
    </citation>
    <scope>NUCLEOTIDE SEQUENCE [LARGE SCALE GENOMIC DNA]</scope>
    <source>
        <strain evidence="3 4">D40P</strain>
    </source>
</reference>
<protein>
    <submittedName>
        <fullName evidence="3">ATPase</fullName>
    </submittedName>
</protein>
<accession>A0A7C9KXS6</accession>
<dbReference type="Proteomes" id="UP000481327">
    <property type="component" value="Unassembled WGS sequence"/>
</dbReference>
<dbReference type="RefSeq" id="WP_152577860.1">
    <property type="nucleotide sequence ID" value="NZ_JAATJI010000002.1"/>
</dbReference>
<sequence>MTDAPDALFELAVERHFDVPPTAIWQAWTDHLTEWWCPRPWTTEIIDWDMRAGGAAHVTMHGPDGGISDMPGVFLEVTEPNRIVFTNAFTAGWRPQKPFMVGIFEFTDDGAGGSHYRAAARHWDKAAMDEHAAMGFEQGWGVVADQLLEVARRIAGR</sequence>
<proteinExistence type="inferred from homology"/>
<dbReference type="AlphaFoldDB" id="A0A7C9KXS6"/>
<comment type="caution">
    <text evidence="3">The sequence shown here is derived from an EMBL/GenBank/DDBJ whole genome shotgun (WGS) entry which is preliminary data.</text>
</comment>
<evidence type="ECO:0000256" key="1">
    <source>
        <dbReference type="ARBA" id="ARBA00006817"/>
    </source>
</evidence>
<dbReference type="OrthoDB" id="9805228at2"/>
<gene>
    <name evidence="3" type="ORF">F3168_08930</name>
</gene>
<evidence type="ECO:0000313" key="4">
    <source>
        <dbReference type="Proteomes" id="UP000481327"/>
    </source>
</evidence>
<keyword evidence="4" id="KW-1185">Reference proteome</keyword>
<dbReference type="SUPFAM" id="SSF55961">
    <property type="entry name" value="Bet v1-like"/>
    <property type="match status" value="1"/>
</dbReference>
<dbReference type="Pfam" id="PF08327">
    <property type="entry name" value="AHSA1"/>
    <property type="match status" value="1"/>
</dbReference>
<dbReference type="EMBL" id="WIOL01000003">
    <property type="protein sequence ID" value="MQT17386.1"/>
    <property type="molecule type" value="Genomic_DNA"/>
</dbReference>
<evidence type="ECO:0000313" key="3">
    <source>
        <dbReference type="EMBL" id="MQT17386.1"/>
    </source>
</evidence>
<organism evidence="3 4">
    <name type="scientific">Sandarakinorhabdus fusca</name>
    <dbReference type="NCBI Taxonomy" id="1439888"/>
    <lineage>
        <taxon>Bacteria</taxon>
        <taxon>Pseudomonadati</taxon>
        <taxon>Pseudomonadota</taxon>
        <taxon>Alphaproteobacteria</taxon>
        <taxon>Sphingomonadales</taxon>
        <taxon>Sphingosinicellaceae</taxon>
        <taxon>Sandarakinorhabdus</taxon>
    </lineage>
</organism>
<dbReference type="InterPro" id="IPR023393">
    <property type="entry name" value="START-like_dom_sf"/>
</dbReference>
<feature type="domain" description="Activator of Hsp90 ATPase homologue 1/2-like C-terminal" evidence="2">
    <location>
        <begin position="18"/>
        <end position="149"/>
    </location>
</feature>
<dbReference type="Gene3D" id="3.30.530.20">
    <property type="match status" value="1"/>
</dbReference>
<evidence type="ECO:0000259" key="2">
    <source>
        <dbReference type="Pfam" id="PF08327"/>
    </source>
</evidence>
<comment type="similarity">
    <text evidence="1">Belongs to the AHA1 family.</text>
</comment>
<dbReference type="InterPro" id="IPR013538">
    <property type="entry name" value="ASHA1/2-like_C"/>
</dbReference>